<dbReference type="InParanoid" id="A0A316YCA2"/>
<sequence length="69" mass="7545">MDSTCCDVLGGSKQRLISAHRNFDLVRDLSQPSIDGKDPDENVQVTRQDRQADALVAPGCAYPKTERGV</sequence>
<gene>
    <name evidence="1" type="ORF">FA10DRAFT_183738</name>
</gene>
<evidence type="ECO:0000313" key="1">
    <source>
        <dbReference type="EMBL" id="PWN87370.1"/>
    </source>
</evidence>
<organism evidence="1 2">
    <name type="scientific">Acaromyces ingoldii</name>
    <dbReference type="NCBI Taxonomy" id="215250"/>
    <lineage>
        <taxon>Eukaryota</taxon>
        <taxon>Fungi</taxon>
        <taxon>Dikarya</taxon>
        <taxon>Basidiomycota</taxon>
        <taxon>Ustilaginomycotina</taxon>
        <taxon>Exobasidiomycetes</taxon>
        <taxon>Exobasidiales</taxon>
        <taxon>Cryptobasidiaceae</taxon>
        <taxon>Acaromyces</taxon>
    </lineage>
</organism>
<proteinExistence type="predicted"/>
<dbReference type="AlphaFoldDB" id="A0A316YCA2"/>
<protein>
    <submittedName>
        <fullName evidence="1">Uncharacterized protein</fullName>
    </submittedName>
</protein>
<name>A0A316YCA2_9BASI</name>
<dbReference type="GeneID" id="37040245"/>
<keyword evidence="2" id="KW-1185">Reference proteome</keyword>
<dbReference type="Proteomes" id="UP000245768">
    <property type="component" value="Unassembled WGS sequence"/>
</dbReference>
<dbReference type="EMBL" id="KZ819640">
    <property type="protein sequence ID" value="PWN87370.1"/>
    <property type="molecule type" value="Genomic_DNA"/>
</dbReference>
<dbReference type="RefSeq" id="XP_025374568.1">
    <property type="nucleotide sequence ID" value="XM_025518329.1"/>
</dbReference>
<evidence type="ECO:0000313" key="2">
    <source>
        <dbReference type="Proteomes" id="UP000245768"/>
    </source>
</evidence>
<accession>A0A316YCA2</accession>
<reference evidence="1 2" key="1">
    <citation type="journal article" date="2018" name="Mol. Biol. Evol.">
        <title>Broad Genomic Sampling Reveals a Smut Pathogenic Ancestry of the Fungal Clade Ustilaginomycotina.</title>
        <authorList>
            <person name="Kijpornyongpan T."/>
            <person name="Mondo S.J."/>
            <person name="Barry K."/>
            <person name="Sandor L."/>
            <person name="Lee J."/>
            <person name="Lipzen A."/>
            <person name="Pangilinan J."/>
            <person name="LaButti K."/>
            <person name="Hainaut M."/>
            <person name="Henrissat B."/>
            <person name="Grigoriev I.V."/>
            <person name="Spatafora J.W."/>
            <person name="Aime M.C."/>
        </authorList>
    </citation>
    <scope>NUCLEOTIDE SEQUENCE [LARGE SCALE GENOMIC DNA]</scope>
    <source>
        <strain evidence="1 2">MCA 4198</strain>
    </source>
</reference>